<reference evidence="1 2" key="1">
    <citation type="journal article" date="2016" name="Nat. Commun.">
        <title>Thousands of microbial genomes shed light on interconnected biogeochemical processes in an aquifer system.</title>
        <authorList>
            <person name="Anantharaman K."/>
            <person name="Brown C.T."/>
            <person name="Hug L.A."/>
            <person name="Sharon I."/>
            <person name="Castelle C.J."/>
            <person name="Probst A.J."/>
            <person name="Thomas B.C."/>
            <person name="Singh A."/>
            <person name="Wilkins M.J."/>
            <person name="Karaoz U."/>
            <person name="Brodie E.L."/>
            <person name="Williams K.H."/>
            <person name="Hubbard S.S."/>
            <person name="Banfield J.F."/>
        </authorList>
    </citation>
    <scope>NUCLEOTIDE SEQUENCE [LARGE SCALE GENOMIC DNA]</scope>
</reference>
<evidence type="ECO:0000313" key="2">
    <source>
        <dbReference type="Proteomes" id="UP000177396"/>
    </source>
</evidence>
<dbReference type="Proteomes" id="UP000177396">
    <property type="component" value="Unassembled WGS sequence"/>
</dbReference>
<sequence>MKNIIIFGFVFLILCLAYLYINPIFRPKFCGGISGLSCDFPYTCNYDGKFPDAGGICLLFPFNIKIFNELKSTMNITYQPSSIPTSEPEIIITDKKSPPYERQPIISAGNKKGWNLFKGETQYTSNGETLFTVEYPSAWEKYRKGYTFYLCGNTNCKITFGAGGRGAPDANEYYNFPGGIVRVYLELNEKTKAYWGYGTIIDGPYYYIFEVQDVLLEQYPDFKKTFLDILKSFKKSTN</sequence>
<protein>
    <submittedName>
        <fullName evidence="1">Uncharacterized protein</fullName>
    </submittedName>
</protein>
<proteinExistence type="predicted"/>
<accession>A0A1F5YK62</accession>
<comment type="caution">
    <text evidence="1">The sequence shown here is derived from an EMBL/GenBank/DDBJ whole genome shotgun (WGS) entry which is preliminary data.</text>
</comment>
<organism evidence="1 2">
    <name type="scientific">Candidatus Gottesmanbacteria bacterium RBG_16_38_7b</name>
    <dbReference type="NCBI Taxonomy" id="1798372"/>
    <lineage>
        <taxon>Bacteria</taxon>
        <taxon>Candidatus Gottesmaniibacteriota</taxon>
    </lineage>
</organism>
<evidence type="ECO:0000313" key="1">
    <source>
        <dbReference type="EMBL" id="OGG00560.1"/>
    </source>
</evidence>
<name>A0A1F5YK62_9BACT</name>
<gene>
    <name evidence="1" type="ORF">A2153_02340</name>
</gene>
<dbReference type="EMBL" id="MFJB01000023">
    <property type="protein sequence ID" value="OGG00560.1"/>
    <property type="molecule type" value="Genomic_DNA"/>
</dbReference>
<dbReference type="AlphaFoldDB" id="A0A1F5YK62"/>